<name>A0ABT5C3L1_9BACT</name>
<organism evidence="1 2">
    <name type="scientific">Sorangium atrum</name>
    <dbReference type="NCBI Taxonomy" id="2995308"/>
    <lineage>
        <taxon>Bacteria</taxon>
        <taxon>Pseudomonadati</taxon>
        <taxon>Myxococcota</taxon>
        <taxon>Polyangia</taxon>
        <taxon>Polyangiales</taxon>
        <taxon>Polyangiaceae</taxon>
        <taxon>Sorangium</taxon>
    </lineage>
</organism>
<proteinExistence type="predicted"/>
<dbReference type="EMBL" id="JAQNDK010000002">
    <property type="protein sequence ID" value="MDC0680354.1"/>
    <property type="molecule type" value="Genomic_DNA"/>
</dbReference>
<protein>
    <recommendedName>
        <fullName evidence="3">HEPN domain-containing protein</fullName>
    </recommendedName>
</protein>
<accession>A0ABT5C3L1</accession>
<comment type="caution">
    <text evidence="1">The sequence shown here is derived from an EMBL/GenBank/DDBJ whole genome shotgun (WGS) entry which is preliminary data.</text>
</comment>
<sequence length="103" mass="11035">MSRDKDKPIRAQYDALAQARALGRRACPLAYSRRGTPEAAALQFIASALVHAEFALRQAHREARELRCVHVGGGRVELVHGPAPAPVISIAPYLAAKRGGARG</sequence>
<evidence type="ECO:0008006" key="3">
    <source>
        <dbReference type="Google" id="ProtNLM"/>
    </source>
</evidence>
<evidence type="ECO:0000313" key="2">
    <source>
        <dbReference type="Proteomes" id="UP001217485"/>
    </source>
</evidence>
<dbReference type="Proteomes" id="UP001217485">
    <property type="component" value="Unassembled WGS sequence"/>
</dbReference>
<gene>
    <name evidence="1" type="ORF">POL72_21605</name>
</gene>
<evidence type="ECO:0000313" key="1">
    <source>
        <dbReference type="EMBL" id="MDC0680354.1"/>
    </source>
</evidence>
<keyword evidence="2" id="KW-1185">Reference proteome</keyword>
<reference evidence="1 2" key="1">
    <citation type="submission" date="2023-01" db="EMBL/GenBank/DDBJ databases">
        <title>Minimal conservation of predation-associated metabolite biosynthetic gene clusters underscores biosynthetic potential of Myxococcota including descriptions for ten novel species: Archangium lansinium sp. nov., Myxococcus landrumus sp. nov., Nannocystis bai.</title>
        <authorList>
            <person name="Ahearne A."/>
            <person name="Stevens C."/>
            <person name="Dowd S."/>
        </authorList>
    </citation>
    <scope>NUCLEOTIDE SEQUENCE [LARGE SCALE GENOMIC DNA]</scope>
    <source>
        <strain evidence="1 2">WIWO2</strain>
    </source>
</reference>
<dbReference type="RefSeq" id="WP_272097395.1">
    <property type="nucleotide sequence ID" value="NZ_JAQNDK010000002.1"/>
</dbReference>